<dbReference type="Proteomes" id="UP001597393">
    <property type="component" value="Unassembled WGS sequence"/>
</dbReference>
<evidence type="ECO:0000313" key="3">
    <source>
        <dbReference type="Proteomes" id="UP001597393"/>
    </source>
</evidence>
<feature type="domain" description="Anti-sigma K factor RskA C-terminal" evidence="1">
    <location>
        <begin position="114"/>
        <end position="262"/>
    </location>
</feature>
<gene>
    <name evidence="2" type="ORF">ACFSQ3_14330</name>
</gene>
<dbReference type="PANTHER" id="PTHR37461">
    <property type="entry name" value="ANTI-SIGMA-K FACTOR RSKA"/>
    <property type="match status" value="1"/>
</dbReference>
<accession>A0ABW5NN72</accession>
<organism evidence="2 3">
    <name type="scientific">Sphingobacterium corticis</name>
    <dbReference type="NCBI Taxonomy" id="1812823"/>
    <lineage>
        <taxon>Bacteria</taxon>
        <taxon>Pseudomonadati</taxon>
        <taxon>Bacteroidota</taxon>
        <taxon>Sphingobacteriia</taxon>
        <taxon>Sphingobacteriales</taxon>
        <taxon>Sphingobacteriaceae</taxon>
        <taxon>Sphingobacterium</taxon>
    </lineage>
</organism>
<dbReference type="RefSeq" id="WP_380870271.1">
    <property type="nucleotide sequence ID" value="NZ_JBHUMA010000008.1"/>
</dbReference>
<keyword evidence="3" id="KW-1185">Reference proteome</keyword>
<proteinExistence type="predicted"/>
<dbReference type="EMBL" id="JBHUMA010000008">
    <property type="protein sequence ID" value="MFD2600131.1"/>
    <property type="molecule type" value="Genomic_DNA"/>
</dbReference>
<comment type="caution">
    <text evidence="2">The sequence shown here is derived from an EMBL/GenBank/DDBJ whole genome shotgun (WGS) entry which is preliminary data.</text>
</comment>
<dbReference type="InterPro" id="IPR051474">
    <property type="entry name" value="Anti-sigma-K/W_factor"/>
</dbReference>
<dbReference type="PANTHER" id="PTHR37461:SF1">
    <property type="entry name" value="ANTI-SIGMA-K FACTOR RSKA"/>
    <property type="match status" value="1"/>
</dbReference>
<name>A0ABW5NN72_9SPHI</name>
<evidence type="ECO:0000259" key="1">
    <source>
        <dbReference type="Pfam" id="PF10099"/>
    </source>
</evidence>
<dbReference type="InterPro" id="IPR018764">
    <property type="entry name" value="RskA_C"/>
</dbReference>
<protein>
    <submittedName>
        <fullName evidence="2">Anti-sigma factor domain-containing protein</fullName>
    </submittedName>
</protein>
<evidence type="ECO:0000313" key="2">
    <source>
        <dbReference type="EMBL" id="MFD2600131.1"/>
    </source>
</evidence>
<reference evidence="3" key="1">
    <citation type="journal article" date="2019" name="Int. J. Syst. Evol. Microbiol.">
        <title>The Global Catalogue of Microorganisms (GCM) 10K type strain sequencing project: providing services to taxonomists for standard genome sequencing and annotation.</title>
        <authorList>
            <consortium name="The Broad Institute Genomics Platform"/>
            <consortium name="The Broad Institute Genome Sequencing Center for Infectious Disease"/>
            <person name="Wu L."/>
            <person name="Ma J."/>
        </authorList>
    </citation>
    <scope>NUCLEOTIDE SEQUENCE [LARGE SCALE GENOMIC DNA]</scope>
    <source>
        <strain evidence="3">KCTC 42248</strain>
    </source>
</reference>
<sequence length="273" mass="29945">MDIKEYISSGIVELYVLGVATEEEASILECVRNKHPEVEQAIREAEQLMEDTATIQSIAPPIDLRDSIWASLESTVAESETPSEIFKENNSAKTETAFPKNEPIRIVSLRPFAIAATALLVGSVAANIYFYQRNQTSEQEIIALQNKNQSSELLLSDAYRNLDMFQNPAVSRIALAGVETHPEASAMVLWNKDDNSVYLVAENLPEVPKGKQYQLWALLDGQPIDAGVIPLNGAGETHSMKPINNAQAFAITLEDEGGKPTPNLSELHVIGEI</sequence>
<dbReference type="Pfam" id="PF10099">
    <property type="entry name" value="RskA_C"/>
    <property type="match status" value="1"/>
</dbReference>